<accession>A0A916TAR7</accession>
<dbReference type="InterPro" id="IPR036034">
    <property type="entry name" value="PDZ_sf"/>
</dbReference>
<evidence type="ECO:0000256" key="2">
    <source>
        <dbReference type="ARBA" id="ARBA00022670"/>
    </source>
</evidence>
<dbReference type="PROSITE" id="PS50106">
    <property type="entry name" value="PDZ"/>
    <property type="match status" value="1"/>
</dbReference>
<organism evidence="6 7">
    <name type="scientific">Sphingomonas metalli</name>
    <dbReference type="NCBI Taxonomy" id="1779358"/>
    <lineage>
        <taxon>Bacteria</taxon>
        <taxon>Pseudomonadati</taxon>
        <taxon>Pseudomonadota</taxon>
        <taxon>Alphaproteobacteria</taxon>
        <taxon>Sphingomonadales</taxon>
        <taxon>Sphingomonadaceae</taxon>
        <taxon>Sphingomonas</taxon>
    </lineage>
</organism>
<comment type="caution">
    <text evidence="6">The sequence shown here is derived from an EMBL/GenBank/DDBJ whole genome shotgun (WGS) entry which is preliminary data.</text>
</comment>
<dbReference type="PANTHER" id="PTHR12917">
    <property type="entry name" value="ASPARTYL PROTEASE DDI-RELATED"/>
    <property type="match status" value="1"/>
</dbReference>
<evidence type="ECO:0000256" key="3">
    <source>
        <dbReference type="ARBA" id="ARBA00022750"/>
    </source>
</evidence>
<sequence length="412" mass="42907">MGDGSLATARVEAIDISRRSLCGQVLAGGAGLLIGPPAFAGSASERSWNFGSSPLAWEPLEIGTGGMLLVAADVGGVPVRAVLDSGSGASIMSPALAARLGLTGERRMISGLSAKAPVMLVRDINVLLARETRRLPFAVVADLGAISAAFGRPLDILLGADVFKGSCIALDFGDRRLAVAKSGTFLAGSDWKRVMLGRGTKQELFIRASVAGLAPVPLMIDLGSSAALMLSSAYVRDQGLLKGKAVSTAALGGVDGVTINDIFTVPDIKIEGLGAASIPTLGMRNWLGTSTVGNIGLPLIAQFDVVFDVTAGFVWLRPLDPRHRLPMLKDRSGLGVATSSTALTVVHVAANSPAEKNGWAVGERIVTVNGHPIDADYTHGTLWRWRYGLPGTRVELGTDTGSKRDLTLANYF</sequence>
<keyword evidence="4" id="KW-0378">Hydrolase</keyword>
<dbReference type="GO" id="GO:0006508">
    <property type="term" value="P:proteolysis"/>
    <property type="evidence" value="ECO:0007669"/>
    <property type="project" value="UniProtKB-KW"/>
</dbReference>
<evidence type="ECO:0000256" key="4">
    <source>
        <dbReference type="ARBA" id="ARBA00022801"/>
    </source>
</evidence>
<keyword evidence="7" id="KW-1185">Reference proteome</keyword>
<evidence type="ECO:0000256" key="1">
    <source>
        <dbReference type="ARBA" id="ARBA00009136"/>
    </source>
</evidence>
<dbReference type="InterPro" id="IPR001478">
    <property type="entry name" value="PDZ"/>
</dbReference>
<dbReference type="EMBL" id="BMIH01000004">
    <property type="protein sequence ID" value="GGB38024.1"/>
    <property type="molecule type" value="Genomic_DNA"/>
</dbReference>
<dbReference type="Pfam" id="PF13650">
    <property type="entry name" value="Asp_protease_2"/>
    <property type="match status" value="1"/>
</dbReference>
<protein>
    <recommendedName>
        <fullName evidence="5">PDZ domain-containing protein</fullName>
    </recommendedName>
</protein>
<gene>
    <name evidence="6" type="ORF">GCM10011380_29270</name>
</gene>
<dbReference type="SUPFAM" id="SSF50156">
    <property type="entry name" value="PDZ domain-like"/>
    <property type="match status" value="1"/>
</dbReference>
<keyword evidence="3" id="KW-0064">Aspartyl protease</keyword>
<name>A0A916TAR7_9SPHN</name>
<dbReference type="InterPro" id="IPR006311">
    <property type="entry name" value="TAT_signal"/>
</dbReference>
<evidence type="ECO:0000313" key="6">
    <source>
        <dbReference type="EMBL" id="GGB38024.1"/>
    </source>
</evidence>
<comment type="similarity">
    <text evidence="1">Belongs to the DDI1 family.</text>
</comment>
<dbReference type="Gene3D" id="2.30.42.10">
    <property type="match status" value="1"/>
</dbReference>
<reference evidence="6" key="1">
    <citation type="journal article" date="2014" name="Int. J. Syst. Evol. Microbiol.">
        <title>Complete genome sequence of Corynebacterium casei LMG S-19264T (=DSM 44701T), isolated from a smear-ripened cheese.</title>
        <authorList>
            <consortium name="US DOE Joint Genome Institute (JGI-PGF)"/>
            <person name="Walter F."/>
            <person name="Albersmeier A."/>
            <person name="Kalinowski J."/>
            <person name="Ruckert C."/>
        </authorList>
    </citation>
    <scope>NUCLEOTIDE SEQUENCE</scope>
    <source>
        <strain evidence="6">CGMCC 1.15330</strain>
    </source>
</reference>
<dbReference type="Gene3D" id="2.40.70.10">
    <property type="entry name" value="Acid Proteases"/>
    <property type="match status" value="2"/>
</dbReference>
<feature type="domain" description="PDZ" evidence="5">
    <location>
        <begin position="324"/>
        <end position="373"/>
    </location>
</feature>
<reference evidence="6" key="2">
    <citation type="submission" date="2020-09" db="EMBL/GenBank/DDBJ databases">
        <authorList>
            <person name="Sun Q."/>
            <person name="Zhou Y."/>
        </authorList>
    </citation>
    <scope>NUCLEOTIDE SEQUENCE</scope>
    <source>
        <strain evidence="6">CGMCC 1.15330</strain>
    </source>
</reference>
<dbReference type="Proteomes" id="UP000623067">
    <property type="component" value="Unassembled WGS sequence"/>
</dbReference>
<keyword evidence="2" id="KW-0645">Protease</keyword>
<dbReference type="GO" id="GO:0004190">
    <property type="term" value="F:aspartic-type endopeptidase activity"/>
    <property type="evidence" value="ECO:0007669"/>
    <property type="project" value="UniProtKB-KW"/>
</dbReference>
<dbReference type="PANTHER" id="PTHR12917:SF1">
    <property type="entry name" value="AT13091P"/>
    <property type="match status" value="1"/>
</dbReference>
<dbReference type="PROSITE" id="PS51318">
    <property type="entry name" value="TAT"/>
    <property type="match status" value="1"/>
</dbReference>
<dbReference type="InterPro" id="IPR021109">
    <property type="entry name" value="Peptidase_aspartic_dom_sf"/>
</dbReference>
<proteinExistence type="inferred from homology"/>
<dbReference type="SUPFAM" id="SSF50630">
    <property type="entry name" value="Acid proteases"/>
    <property type="match status" value="1"/>
</dbReference>
<dbReference type="AlphaFoldDB" id="A0A916TAR7"/>
<evidence type="ECO:0000259" key="5">
    <source>
        <dbReference type="PROSITE" id="PS50106"/>
    </source>
</evidence>
<evidence type="ECO:0000313" key="7">
    <source>
        <dbReference type="Proteomes" id="UP000623067"/>
    </source>
</evidence>